<evidence type="ECO:0000256" key="1">
    <source>
        <dbReference type="SAM" id="MobiDB-lite"/>
    </source>
</evidence>
<dbReference type="Proteomes" id="UP000051952">
    <property type="component" value="Unassembled WGS sequence"/>
</dbReference>
<evidence type="ECO:0000313" key="3">
    <source>
        <dbReference type="Proteomes" id="UP000051952"/>
    </source>
</evidence>
<dbReference type="AlphaFoldDB" id="A0A0S4JS07"/>
<proteinExistence type="predicted"/>
<dbReference type="VEuPathDB" id="TriTrypDB:BSAL_40220"/>
<feature type="region of interest" description="Disordered" evidence="1">
    <location>
        <begin position="308"/>
        <end position="328"/>
    </location>
</feature>
<dbReference type="OrthoDB" id="252252at2759"/>
<feature type="compositionally biased region" description="Polar residues" evidence="1">
    <location>
        <begin position="226"/>
        <end position="240"/>
    </location>
</feature>
<evidence type="ECO:0000313" key="2">
    <source>
        <dbReference type="EMBL" id="CUG93004.1"/>
    </source>
</evidence>
<feature type="region of interest" description="Disordered" evidence="1">
    <location>
        <begin position="128"/>
        <end position="151"/>
    </location>
</feature>
<name>A0A0S4JS07_BODSA</name>
<accession>A0A0S4JS07</accession>
<dbReference type="EMBL" id="CYKH01002106">
    <property type="protein sequence ID" value="CUG93004.1"/>
    <property type="molecule type" value="Genomic_DNA"/>
</dbReference>
<gene>
    <name evidence="2" type="ORF">BSAL_40220</name>
</gene>
<reference evidence="3" key="1">
    <citation type="submission" date="2015-09" db="EMBL/GenBank/DDBJ databases">
        <authorList>
            <consortium name="Pathogen Informatics"/>
        </authorList>
    </citation>
    <scope>NUCLEOTIDE SEQUENCE [LARGE SCALE GENOMIC DNA]</scope>
    <source>
        <strain evidence="3">Lake Konstanz</strain>
    </source>
</reference>
<feature type="region of interest" description="Disordered" evidence="1">
    <location>
        <begin position="481"/>
        <end position="512"/>
    </location>
</feature>
<feature type="compositionally biased region" description="Low complexity" evidence="1">
    <location>
        <begin position="501"/>
        <end position="512"/>
    </location>
</feature>
<keyword evidence="3" id="KW-1185">Reference proteome</keyword>
<organism evidence="2 3">
    <name type="scientific">Bodo saltans</name>
    <name type="common">Flagellated protozoan</name>
    <dbReference type="NCBI Taxonomy" id="75058"/>
    <lineage>
        <taxon>Eukaryota</taxon>
        <taxon>Discoba</taxon>
        <taxon>Euglenozoa</taxon>
        <taxon>Kinetoplastea</taxon>
        <taxon>Metakinetoplastina</taxon>
        <taxon>Eubodonida</taxon>
        <taxon>Bodonidae</taxon>
        <taxon>Bodo</taxon>
    </lineage>
</organism>
<feature type="compositionally biased region" description="Basic and acidic residues" evidence="1">
    <location>
        <begin position="421"/>
        <end position="432"/>
    </location>
</feature>
<sequence length="553" mass="59369">MANLEDLNAVTLPPKFVHKFGDRPYFSAELNTLLKGDASSTIAGSSYFTPQQSPQLFLKFKSSADGYTWGRITDIVEGDDTYVWNGKQFRIRFAIEGQESLVSCVSISSKPLDQSDVREYLLRNTVAPPSSRSLKEGETPNSELDSLAPPPVHEDEVVVDYSTLPSTEVCNVAKQFIQLNVVRRPISEKDVAALEEYASSMHAYPGNLAVKHTNTMLGNLRSETQVGHTTSYHQTGFSTKAHTRRLADKNNAAASSSSSTGADASSQLLLSSQSQLSFTQLSQSQDEFGSFAATQPLLTATQLLSPIPQTPSFSESDEPLGTPITSSSSSQQVVDAARFFEAKRNEELFRDYIGAPARSGFVDFLAEKTRHNAQLNAKATVLAMSNGTKQKSNMIQSTGLWITDDADRRQTAEQYLGAKGESGEEKKKDAAPKKAAAAPGKASVVYSGAAAVAAASETLTKLQQDAQQSVLTHADISDAFSSQQDTDDDWTSSASLPATPPTGDATTGNTATRSTSSLNVLAAGVSPLSQLVFHASASQHSISRKRSREDVTA</sequence>
<protein>
    <submittedName>
        <fullName evidence="2">Uncharacterized protein</fullName>
    </submittedName>
</protein>
<feature type="region of interest" description="Disordered" evidence="1">
    <location>
        <begin position="415"/>
        <end position="438"/>
    </location>
</feature>
<feature type="region of interest" description="Disordered" evidence="1">
    <location>
        <begin position="226"/>
        <end position="260"/>
    </location>
</feature>